<name>X1QQM1_9ZZZZ</name>
<gene>
    <name evidence="1" type="ORF">S12H4_06607</name>
</gene>
<reference evidence="1" key="1">
    <citation type="journal article" date="2014" name="Front. Microbiol.">
        <title>High frequency of phylogenetically diverse reductive dehalogenase-homologous genes in deep subseafloor sedimentary metagenomes.</title>
        <authorList>
            <person name="Kawai M."/>
            <person name="Futagami T."/>
            <person name="Toyoda A."/>
            <person name="Takaki Y."/>
            <person name="Nishi S."/>
            <person name="Hori S."/>
            <person name="Arai W."/>
            <person name="Tsubouchi T."/>
            <person name="Morono Y."/>
            <person name="Uchiyama I."/>
            <person name="Ito T."/>
            <person name="Fujiyama A."/>
            <person name="Inagaki F."/>
            <person name="Takami H."/>
        </authorList>
    </citation>
    <scope>NUCLEOTIDE SEQUENCE</scope>
    <source>
        <strain evidence="1">Expedition CK06-06</strain>
    </source>
</reference>
<comment type="caution">
    <text evidence="1">The sequence shown here is derived from an EMBL/GenBank/DDBJ whole genome shotgun (WGS) entry which is preliminary data.</text>
</comment>
<accession>X1QQM1</accession>
<dbReference type="AlphaFoldDB" id="X1QQM1"/>
<sequence>MHEVVPRFCQLIDILDEVALIAWQRRGYAPSTLFFRLNYPPIGKGGILKSIGDSQ</sequence>
<protein>
    <submittedName>
        <fullName evidence="1">Uncharacterized protein</fullName>
    </submittedName>
</protein>
<dbReference type="EMBL" id="BARW01002345">
    <property type="protein sequence ID" value="GAI70523.1"/>
    <property type="molecule type" value="Genomic_DNA"/>
</dbReference>
<organism evidence="1">
    <name type="scientific">marine sediment metagenome</name>
    <dbReference type="NCBI Taxonomy" id="412755"/>
    <lineage>
        <taxon>unclassified sequences</taxon>
        <taxon>metagenomes</taxon>
        <taxon>ecological metagenomes</taxon>
    </lineage>
</organism>
<evidence type="ECO:0000313" key="1">
    <source>
        <dbReference type="EMBL" id="GAI70523.1"/>
    </source>
</evidence>
<proteinExistence type="predicted"/>